<organism evidence="1 2">
    <name type="scientific">Candidatus Propionivibrio dominans</name>
    <dbReference type="NCBI Taxonomy" id="2954373"/>
    <lineage>
        <taxon>Bacteria</taxon>
        <taxon>Pseudomonadati</taxon>
        <taxon>Pseudomonadota</taxon>
        <taxon>Betaproteobacteria</taxon>
        <taxon>Rhodocyclales</taxon>
        <taxon>Rhodocyclaceae</taxon>
        <taxon>Propionivibrio</taxon>
    </lineage>
</organism>
<protein>
    <submittedName>
        <fullName evidence="1">Uncharacterized protein</fullName>
    </submittedName>
</protein>
<proteinExistence type="predicted"/>
<accession>A0A9D7FFP7</accession>
<comment type="caution">
    <text evidence="1">The sequence shown here is derived from an EMBL/GenBank/DDBJ whole genome shotgun (WGS) entry which is preliminary data.</text>
</comment>
<evidence type="ECO:0000313" key="1">
    <source>
        <dbReference type="EMBL" id="MBK7424797.1"/>
    </source>
</evidence>
<gene>
    <name evidence="1" type="ORF">IPJ48_17890</name>
</gene>
<reference evidence="1" key="1">
    <citation type="submission" date="2020-10" db="EMBL/GenBank/DDBJ databases">
        <title>Connecting structure to function with the recovery of over 1000 high-quality activated sludge metagenome-assembled genomes encoding full-length rRNA genes using long-read sequencing.</title>
        <authorList>
            <person name="Singleton C.M."/>
            <person name="Petriglieri F."/>
            <person name="Kristensen J.M."/>
            <person name="Kirkegaard R.H."/>
            <person name="Michaelsen T.Y."/>
            <person name="Andersen M.H."/>
            <person name="Karst S.M."/>
            <person name="Dueholm M.S."/>
            <person name="Nielsen P.H."/>
            <person name="Albertsen M."/>
        </authorList>
    </citation>
    <scope>NUCLEOTIDE SEQUENCE</scope>
    <source>
        <strain evidence="1">EsbW_18-Q3-R4-48_MAXAC.044</strain>
    </source>
</reference>
<sequence length="95" mass="10793">MSFQIKSFKELISMTKEKLEESMIPLRVRSAKAKAEGIKVEIETRMLDLEAKINTACADKSIDFNRIVDLMDDYALAERQLAQVNKVVEGLFPAE</sequence>
<evidence type="ECO:0000313" key="2">
    <source>
        <dbReference type="Proteomes" id="UP000886602"/>
    </source>
</evidence>
<dbReference type="EMBL" id="JADJNC010000051">
    <property type="protein sequence ID" value="MBK7424797.1"/>
    <property type="molecule type" value="Genomic_DNA"/>
</dbReference>
<dbReference type="Proteomes" id="UP000886602">
    <property type="component" value="Unassembled WGS sequence"/>
</dbReference>
<name>A0A9D7FFP7_9RHOO</name>
<dbReference type="AlphaFoldDB" id="A0A9D7FFP7"/>